<evidence type="ECO:0000313" key="1">
    <source>
        <dbReference type="EMBL" id="CAB1420728.1"/>
    </source>
</evidence>
<organism evidence="1 2">
    <name type="scientific">Pleuronectes platessa</name>
    <name type="common">European plaice</name>
    <dbReference type="NCBI Taxonomy" id="8262"/>
    <lineage>
        <taxon>Eukaryota</taxon>
        <taxon>Metazoa</taxon>
        <taxon>Chordata</taxon>
        <taxon>Craniata</taxon>
        <taxon>Vertebrata</taxon>
        <taxon>Euteleostomi</taxon>
        <taxon>Actinopterygii</taxon>
        <taxon>Neopterygii</taxon>
        <taxon>Teleostei</taxon>
        <taxon>Neoteleostei</taxon>
        <taxon>Acanthomorphata</taxon>
        <taxon>Carangaria</taxon>
        <taxon>Pleuronectiformes</taxon>
        <taxon>Pleuronectoidei</taxon>
        <taxon>Pleuronectidae</taxon>
        <taxon>Pleuronectes</taxon>
    </lineage>
</organism>
<dbReference type="Proteomes" id="UP001153269">
    <property type="component" value="Unassembled WGS sequence"/>
</dbReference>
<gene>
    <name evidence="1" type="ORF">PLEPLA_LOCUS8603</name>
</gene>
<protein>
    <submittedName>
        <fullName evidence="1">Uncharacterized protein</fullName>
    </submittedName>
</protein>
<dbReference type="EMBL" id="CADEAL010000477">
    <property type="protein sequence ID" value="CAB1420728.1"/>
    <property type="molecule type" value="Genomic_DNA"/>
</dbReference>
<comment type="caution">
    <text evidence="1">The sequence shown here is derived from an EMBL/GenBank/DDBJ whole genome shotgun (WGS) entry which is preliminary data.</text>
</comment>
<keyword evidence="2" id="KW-1185">Reference proteome</keyword>
<name>A0A9N7TXX4_PLEPL</name>
<evidence type="ECO:0000313" key="2">
    <source>
        <dbReference type="Proteomes" id="UP001153269"/>
    </source>
</evidence>
<accession>A0A9N7TXX4</accession>
<reference evidence="1" key="1">
    <citation type="submission" date="2020-03" db="EMBL/GenBank/DDBJ databases">
        <authorList>
            <person name="Weist P."/>
        </authorList>
    </citation>
    <scope>NUCLEOTIDE SEQUENCE</scope>
</reference>
<proteinExistence type="predicted"/>
<dbReference type="AlphaFoldDB" id="A0A9N7TXX4"/>
<sequence length="104" mass="11754">MLVPELQAPQSSVNLNIRCDRLLRAEEEFWVWIQLNLVLIQSENTLLDCLDQSQEQHVRVKRSFIDVSQCENLREEPVKPVPLSGSAGPGPLLGLWGTMPVECT</sequence>